<comment type="subcellular location">
    <subcellularLocation>
        <location evidence="1">Secreted</location>
    </subcellularLocation>
</comment>
<evidence type="ECO:0000256" key="7">
    <source>
        <dbReference type="ARBA" id="ARBA00023157"/>
    </source>
</evidence>
<dbReference type="InterPro" id="IPR000560">
    <property type="entry name" value="His_Pase_clade-2"/>
</dbReference>
<keyword evidence="21" id="KW-1185">Reference proteome</keyword>
<feature type="disulfide bond" evidence="19">
    <location>
        <begin position="54"/>
        <end position="404"/>
    </location>
</feature>
<evidence type="ECO:0000256" key="8">
    <source>
        <dbReference type="ARBA" id="ARBA00023180"/>
    </source>
</evidence>
<evidence type="ECO:0000313" key="21">
    <source>
        <dbReference type="Proteomes" id="UP000184330"/>
    </source>
</evidence>
<evidence type="ECO:0000256" key="15">
    <source>
        <dbReference type="ARBA" id="ARBA00043788"/>
    </source>
</evidence>
<evidence type="ECO:0000256" key="13">
    <source>
        <dbReference type="ARBA" id="ARBA00043721"/>
    </source>
</evidence>
<evidence type="ECO:0000256" key="12">
    <source>
        <dbReference type="ARBA" id="ARBA00043675"/>
    </source>
</evidence>
<evidence type="ECO:0000313" key="20">
    <source>
        <dbReference type="EMBL" id="CZR61714.1"/>
    </source>
</evidence>
<dbReference type="PROSITE" id="PS00778">
    <property type="entry name" value="HIS_ACID_PHOSPHAT_2"/>
    <property type="match status" value="1"/>
</dbReference>
<evidence type="ECO:0000256" key="10">
    <source>
        <dbReference type="ARBA" id="ARBA00042300"/>
    </source>
</evidence>
<comment type="similarity">
    <text evidence="2">Belongs to the histidine acid phosphatase family.</text>
</comment>
<evidence type="ECO:0000256" key="18">
    <source>
        <dbReference type="PIRSR" id="PIRSR000894-1"/>
    </source>
</evidence>
<comment type="catalytic activity">
    <reaction evidence="11">
        <text>1D-myo-inositol 1,2,5,6-tetrakisphosphate + H2O = 1D-myo-inositol 1,2,6-trisphosphate + phosphate</text>
        <dbReference type="Rhea" id="RHEA:77119"/>
        <dbReference type="ChEBI" id="CHEBI:15377"/>
        <dbReference type="ChEBI" id="CHEBI:43474"/>
        <dbReference type="ChEBI" id="CHEBI:195535"/>
        <dbReference type="ChEBI" id="CHEBI:195537"/>
    </reaction>
    <physiologicalReaction direction="left-to-right" evidence="11">
        <dbReference type="Rhea" id="RHEA:77120"/>
    </physiologicalReaction>
</comment>
<evidence type="ECO:0000256" key="1">
    <source>
        <dbReference type="ARBA" id="ARBA00004613"/>
    </source>
</evidence>
<name>A0A1L7X9L5_9HELO</name>
<dbReference type="PROSITE" id="PS00616">
    <property type="entry name" value="HIS_ACID_PHOSPHAT_1"/>
    <property type="match status" value="1"/>
</dbReference>
<dbReference type="CDD" id="cd07061">
    <property type="entry name" value="HP_HAP_like"/>
    <property type="match status" value="1"/>
</dbReference>
<evidence type="ECO:0000256" key="9">
    <source>
        <dbReference type="ARBA" id="ARBA00041857"/>
    </source>
</evidence>
<dbReference type="EMBL" id="FJOG01000019">
    <property type="protein sequence ID" value="CZR61714.1"/>
    <property type="molecule type" value="Genomic_DNA"/>
</dbReference>
<evidence type="ECO:0000256" key="17">
    <source>
        <dbReference type="ARBA" id="ARBA00044262"/>
    </source>
</evidence>
<keyword evidence="8" id="KW-0325">Glycoprotein</keyword>
<dbReference type="Proteomes" id="UP000184330">
    <property type="component" value="Unassembled WGS sequence"/>
</dbReference>
<keyword evidence="5" id="KW-0964">Secreted</keyword>
<protein>
    <recommendedName>
        <fullName evidence="16">Phytase A</fullName>
        <ecNumber evidence="4">3.1.3.8</ecNumber>
    </recommendedName>
    <alternativeName>
        <fullName evidence="17">Histidine acid phosphatase phyA</fullName>
    </alternativeName>
    <alternativeName>
        <fullName evidence="10">Myo-inositol hexakisphosphate phosphohydrolase A</fullName>
    </alternativeName>
    <alternativeName>
        <fullName evidence="9">Myo-inositol-hexaphosphate 3-phosphohydrolase A</fullName>
    </alternativeName>
</protein>
<dbReference type="GO" id="GO:0005576">
    <property type="term" value="C:extracellular region"/>
    <property type="evidence" value="ECO:0007669"/>
    <property type="project" value="UniProtKB-SubCell"/>
</dbReference>
<dbReference type="STRING" id="576137.A0A1L7X9L5"/>
<dbReference type="PIRSF" id="PIRSF000894">
    <property type="entry name" value="Acid_phosphatase"/>
    <property type="match status" value="1"/>
</dbReference>
<evidence type="ECO:0000256" key="14">
    <source>
        <dbReference type="ARBA" id="ARBA00043748"/>
    </source>
</evidence>
<evidence type="ECO:0000256" key="16">
    <source>
        <dbReference type="ARBA" id="ARBA00044106"/>
    </source>
</evidence>
<dbReference type="PANTHER" id="PTHR20963:SF24">
    <property type="entry name" value="3-PHYTASE B"/>
    <property type="match status" value="1"/>
</dbReference>
<evidence type="ECO:0000256" key="6">
    <source>
        <dbReference type="ARBA" id="ARBA00022801"/>
    </source>
</evidence>
<evidence type="ECO:0000256" key="5">
    <source>
        <dbReference type="ARBA" id="ARBA00022525"/>
    </source>
</evidence>
<keyword evidence="7 19" id="KW-1015">Disulfide bond</keyword>
<proteinExistence type="inferred from homology"/>
<comment type="catalytic activity">
    <reaction evidence="15">
        <text>1D-myo-inositol hexakisphosphate + H2O = 1D-myo-inositol 1,2,4,5,6-pentakisphosphate + phosphate</text>
        <dbReference type="Rhea" id="RHEA:16989"/>
        <dbReference type="ChEBI" id="CHEBI:15377"/>
        <dbReference type="ChEBI" id="CHEBI:43474"/>
        <dbReference type="ChEBI" id="CHEBI:57798"/>
        <dbReference type="ChEBI" id="CHEBI:58130"/>
        <dbReference type="EC" id="3.1.3.8"/>
    </reaction>
    <physiologicalReaction direction="left-to-right" evidence="15">
        <dbReference type="Rhea" id="RHEA:16990"/>
    </physiologicalReaction>
</comment>
<comment type="subunit">
    <text evidence="3">Monomer.</text>
</comment>
<feature type="disulfide bond" evidence="19">
    <location>
        <begin position="426"/>
        <end position="434"/>
    </location>
</feature>
<dbReference type="Gene3D" id="3.40.50.1240">
    <property type="entry name" value="Phosphoglycerate mutase-like"/>
    <property type="match status" value="1"/>
</dbReference>
<dbReference type="InterPro" id="IPR033379">
    <property type="entry name" value="Acid_Pase_AS"/>
</dbReference>
<evidence type="ECO:0000256" key="11">
    <source>
        <dbReference type="ARBA" id="ARBA00043670"/>
    </source>
</evidence>
<keyword evidence="6" id="KW-0378">Hydrolase</keyword>
<evidence type="ECO:0000256" key="19">
    <source>
        <dbReference type="PIRSR" id="PIRSR000894-2"/>
    </source>
</evidence>
<evidence type="ECO:0000256" key="3">
    <source>
        <dbReference type="ARBA" id="ARBA00011245"/>
    </source>
</evidence>
<dbReference type="OrthoDB" id="6509975at2759"/>
<dbReference type="InterPro" id="IPR029033">
    <property type="entry name" value="His_PPase_superfam"/>
</dbReference>
<dbReference type="Pfam" id="PF00328">
    <property type="entry name" value="His_Phos_2"/>
    <property type="match status" value="1"/>
</dbReference>
<dbReference type="PANTHER" id="PTHR20963">
    <property type="entry name" value="MULTIPLE INOSITOL POLYPHOSPHATE PHOSPHATASE-RELATED"/>
    <property type="match status" value="1"/>
</dbReference>
<dbReference type="EC" id="3.1.3.8" evidence="4"/>
<comment type="catalytic activity">
    <reaction evidence="13">
        <text>1D-myo-inositol 1,2,6-trisphosphate + H2O = 1D-myo-inositol 1,2-bisphosphate + phosphate</text>
        <dbReference type="Rhea" id="RHEA:77131"/>
        <dbReference type="ChEBI" id="CHEBI:15377"/>
        <dbReference type="ChEBI" id="CHEBI:43474"/>
        <dbReference type="ChEBI" id="CHEBI:195537"/>
        <dbReference type="ChEBI" id="CHEBI:195539"/>
    </reaction>
    <physiologicalReaction direction="left-to-right" evidence="13">
        <dbReference type="Rhea" id="RHEA:77132"/>
    </physiologicalReaction>
</comment>
<reference evidence="20 21" key="1">
    <citation type="submission" date="2016-03" db="EMBL/GenBank/DDBJ databases">
        <authorList>
            <person name="Ploux O."/>
        </authorList>
    </citation>
    <scope>NUCLEOTIDE SEQUENCE [LARGE SCALE GENOMIC DNA]</scope>
    <source>
        <strain evidence="20 21">UAMH 11012</strain>
    </source>
</reference>
<feature type="active site" description="Nucleophile" evidence="18">
    <location>
        <position position="65"/>
    </location>
</feature>
<feature type="active site" description="Proton donor" evidence="18">
    <location>
        <position position="350"/>
    </location>
</feature>
<dbReference type="AlphaFoldDB" id="A0A1L7X9L5"/>
<dbReference type="GO" id="GO:0016158">
    <property type="term" value="F:inositol hexakisphosphate 3-phosphatase activity"/>
    <property type="evidence" value="ECO:0007669"/>
    <property type="project" value="UniProtKB-EC"/>
</dbReference>
<comment type="catalytic activity">
    <reaction evidence="14">
        <text>1D-myo-inositol 1,2,4,5,6-pentakisphosphate + H2O = 1D-myo-inositol 1,2,5,6-tetrakisphosphate + phosphate</text>
        <dbReference type="Rhea" id="RHEA:77115"/>
        <dbReference type="ChEBI" id="CHEBI:15377"/>
        <dbReference type="ChEBI" id="CHEBI:43474"/>
        <dbReference type="ChEBI" id="CHEBI:57798"/>
        <dbReference type="ChEBI" id="CHEBI:195535"/>
    </reaction>
    <physiologicalReaction direction="left-to-right" evidence="14">
        <dbReference type="Rhea" id="RHEA:77116"/>
    </physiologicalReaction>
</comment>
<dbReference type="InterPro" id="IPR016274">
    <property type="entry name" value="Histidine_acid_Pase_euk"/>
</dbReference>
<feature type="disulfide bond" evidence="19">
    <location>
        <begin position="201"/>
        <end position="455"/>
    </location>
</feature>
<comment type="catalytic activity">
    <reaction evidence="12">
        <text>1D-myo-inositol 1,2-bisphosphate + H2O = 1D-myo-inositol 2-phosphate + phosphate</text>
        <dbReference type="Rhea" id="RHEA:77135"/>
        <dbReference type="ChEBI" id="CHEBI:15377"/>
        <dbReference type="ChEBI" id="CHEBI:43474"/>
        <dbReference type="ChEBI" id="CHEBI:84142"/>
        <dbReference type="ChEBI" id="CHEBI:195539"/>
    </reaction>
    <physiologicalReaction direction="left-to-right" evidence="12">
        <dbReference type="Rhea" id="RHEA:77136"/>
    </physiologicalReaction>
</comment>
<dbReference type="SUPFAM" id="SSF53254">
    <property type="entry name" value="Phosphoglycerate mutase-like"/>
    <property type="match status" value="1"/>
</dbReference>
<evidence type="ECO:0000256" key="4">
    <source>
        <dbReference type="ARBA" id="ARBA00012632"/>
    </source>
</evidence>
<organism evidence="20 21">
    <name type="scientific">Phialocephala subalpina</name>
    <dbReference type="NCBI Taxonomy" id="576137"/>
    <lineage>
        <taxon>Eukaryota</taxon>
        <taxon>Fungi</taxon>
        <taxon>Dikarya</taxon>
        <taxon>Ascomycota</taxon>
        <taxon>Pezizomycotina</taxon>
        <taxon>Leotiomycetes</taxon>
        <taxon>Helotiales</taxon>
        <taxon>Mollisiaceae</taxon>
        <taxon>Phialocephala</taxon>
        <taxon>Phialocephala fortinii species complex</taxon>
    </lineage>
</organism>
<sequence length="455" mass="48903">MSANQLVLPVETSTIYDNPITGYLNQPLITQNLGALSPFFSLATNGSDDTPPGCSITFAQILSRHGARFPTSGDAVRIQTALAKVQVALQNSSLSLPSNYTFLTNFTYTLGEDNLTHFGQQELVNSGLKFFDRYGALGNASAPFVRASGSARVIESAQNFTQGFNAAASNRSATTKLVPANSILVIPEADTSNNTLKVETCNAFENDTPFDTIGDDQDQIWTNIFAAPITARLNADLPGANLNVNNTVAIMDICPFETVATPNGAISPFCSLFTDDEWVSYEFLQDLDKYFGDGPGNGLGPTQGVGWVNELLARLTSTVVVDHTSTNTTLDSLNSTFPLGLPLYADFSHDTQLTSIFSALGLFNSTVAKGGLIATDRNSSKTSGYTSVQTVPFSARVYVEKMLCNGTQEEMIRILVNDAVQPLEFCGGDEYGRCTLSNFVESQEYAKSGGEWAQC</sequence>
<accession>A0A1L7X9L5</accession>
<feature type="disulfide bond" evidence="19">
    <location>
        <begin position="254"/>
        <end position="270"/>
    </location>
</feature>
<evidence type="ECO:0000256" key="2">
    <source>
        <dbReference type="ARBA" id="ARBA00005375"/>
    </source>
</evidence>
<gene>
    <name evidence="20" type="ORF">PAC_11611</name>
</gene>
<dbReference type="GO" id="GO:0003993">
    <property type="term" value="F:acid phosphatase activity"/>
    <property type="evidence" value="ECO:0007669"/>
    <property type="project" value="TreeGrafter"/>
</dbReference>